<dbReference type="InterPro" id="IPR032675">
    <property type="entry name" value="LRR_dom_sf"/>
</dbReference>
<dbReference type="EMBL" id="JASCZI010242275">
    <property type="protein sequence ID" value="MED6210429.1"/>
    <property type="molecule type" value="Genomic_DNA"/>
</dbReference>
<dbReference type="Pfam" id="PF00560">
    <property type="entry name" value="LRR_1"/>
    <property type="match status" value="3"/>
</dbReference>
<dbReference type="SMART" id="SM00369">
    <property type="entry name" value="LRR_TYP"/>
    <property type="match status" value="5"/>
</dbReference>
<evidence type="ECO:0000256" key="4">
    <source>
        <dbReference type="ARBA" id="ARBA00022614"/>
    </source>
</evidence>
<protein>
    <recommendedName>
        <fullName evidence="12">Leucine-rich repeat-containing N-terminal plant-type domain-containing protein</fullName>
    </recommendedName>
</protein>
<keyword evidence="9" id="KW-0472">Membrane</keyword>
<comment type="subcellular location">
    <subcellularLocation>
        <location evidence="1">Cell membrane</location>
        <topology evidence="1">Single-pass type I membrane protein</topology>
    </subcellularLocation>
</comment>
<evidence type="ECO:0000313" key="14">
    <source>
        <dbReference type="Proteomes" id="UP001341840"/>
    </source>
</evidence>
<keyword evidence="11" id="KW-0325">Glycoprotein</keyword>
<sequence>MKLIQWNHTHDCCQWKGVACSTKGNVIVLDISHEFIKGGNLTSLFNLQYLQRLNLAYNEFNSDFHYEFQNLQMNLRHLNLSNAGFMGQIPIEISYLIKLETLDLSTTFTSSQHALKLEKPNIVEVLQNLTTIKELYLDGLAISTKGEEWCHAVSSLQSLQVLSMSSCNLSGPLDPSLTKLQSLSVLQLSHNNLASPVPEHLGNLSSLKTLQLRNCGFSGVFPKAIFQLPSLEVLDMSDNQGLHGSLPPSIPHQLASLKFFNLSYTKFSGPLSESLLNMRQLSTLDLSNLALFHLSSGPMLLGGDNSFDGTVPSTLFALPSLQQLILSYNRFEGPLKELPNCSSSSLEMLDLSGNNLQGPIPSSIFQLKRLSLLQLSTNQFSGTIYLNKIRSLPHLKTFDLSHNNLSVVVDDADQDVSSSAFPMMNNLLLASCRNHTQLDLEIYNQINNVLVGMEGPFQNLGSNLFLLDLHGNQLQGPAPIFTKSIFYLDYSTTISAHSFQQTLLLDLSDNRFDGEIPKCLTTKSLSLRTLSNNPEDKWPNRDLSSTSSCINAFQLHRSDDGNRPLKLLDATSRI</sequence>
<dbReference type="Gene3D" id="3.80.10.10">
    <property type="entry name" value="Ribonuclease Inhibitor"/>
    <property type="match status" value="4"/>
</dbReference>
<keyword evidence="4" id="KW-0433">Leucine-rich repeat</keyword>
<gene>
    <name evidence="13" type="ORF">PIB30_064093</name>
</gene>
<dbReference type="Pfam" id="PF13516">
    <property type="entry name" value="LRR_6"/>
    <property type="match status" value="1"/>
</dbReference>
<evidence type="ECO:0000259" key="12">
    <source>
        <dbReference type="Pfam" id="PF08263"/>
    </source>
</evidence>
<dbReference type="SUPFAM" id="SSF52058">
    <property type="entry name" value="L domain-like"/>
    <property type="match status" value="1"/>
</dbReference>
<evidence type="ECO:0000256" key="3">
    <source>
        <dbReference type="ARBA" id="ARBA00022475"/>
    </source>
</evidence>
<keyword evidence="14" id="KW-1185">Reference proteome</keyword>
<evidence type="ECO:0000256" key="9">
    <source>
        <dbReference type="ARBA" id="ARBA00023136"/>
    </source>
</evidence>
<dbReference type="Pfam" id="PF08263">
    <property type="entry name" value="LRRNT_2"/>
    <property type="match status" value="1"/>
</dbReference>
<evidence type="ECO:0000256" key="7">
    <source>
        <dbReference type="ARBA" id="ARBA00022737"/>
    </source>
</evidence>
<name>A0ABU6YKB3_9FABA</name>
<feature type="domain" description="Leucine-rich repeat-containing N-terminal plant-type" evidence="12">
    <location>
        <begin position="3"/>
        <end position="21"/>
    </location>
</feature>
<dbReference type="InterPro" id="IPR001611">
    <property type="entry name" value="Leu-rich_rpt"/>
</dbReference>
<evidence type="ECO:0000256" key="11">
    <source>
        <dbReference type="ARBA" id="ARBA00023180"/>
    </source>
</evidence>
<dbReference type="InterPro" id="IPR013210">
    <property type="entry name" value="LRR_N_plant-typ"/>
</dbReference>
<dbReference type="PRINTS" id="PR00019">
    <property type="entry name" value="LEURICHRPT"/>
</dbReference>
<evidence type="ECO:0000256" key="8">
    <source>
        <dbReference type="ARBA" id="ARBA00022989"/>
    </source>
</evidence>
<dbReference type="Proteomes" id="UP001341840">
    <property type="component" value="Unassembled WGS sequence"/>
</dbReference>
<comment type="similarity">
    <text evidence="2">Belongs to the RLP family.</text>
</comment>
<dbReference type="Pfam" id="PF13855">
    <property type="entry name" value="LRR_8"/>
    <property type="match status" value="1"/>
</dbReference>
<comment type="caution">
    <text evidence="13">The sequence shown here is derived from an EMBL/GenBank/DDBJ whole genome shotgun (WGS) entry which is preliminary data.</text>
</comment>
<accession>A0ABU6YKB3</accession>
<dbReference type="PANTHER" id="PTHR48061:SF2">
    <property type="entry name" value="RECEPTOR LIKE PROTEIN 30-LIKE"/>
    <property type="match status" value="1"/>
</dbReference>
<evidence type="ECO:0000313" key="13">
    <source>
        <dbReference type="EMBL" id="MED6210429.1"/>
    </source>
</evidence>
<proteinExistence type="inferred from homology"/>
<dbReference type="InterPro" id="IPR046956">
    <property type="entry name" value="RLP23-like"/>
</dbReference>
<keyword evidence="8" id="KW-1133">Transmembrane helix</keyword>
<keyword evidence="3" id="KW-1003">Cell membrane</keyword>
<reference evidence="13 14" key="1">
    <citation type="journal article" date="2023" name="Plants (Basel)">
        <title>Bridging the Gap: Combining Genomics and Transcriptomics Approaches to Understand Stylosanthes scabra, an Orphan Legume from the Brazilian Caatinga.</title>
        <authorList>
            <person name="Ferreira-Neto J.R.C."/>
            <person name="da Silva M.D."/>
            <person name="Binneck E."/>
            <person name="de Melo N.F."/>
            <person name="da Silva R.H."/>
            <person name="de Melo A.L.T.M."/>
            <person name="Pandolfi V."/>
            <person name="Bustamante F.O."/>
            <person name="Brasileiro-Vidal A.C."/>
            <person name="Benko-Iseppon A.M."/>
        </authorList>
    </citation>
    <scope>NUCLEOTIDE SEQUENCE [LARGE SCALE GENOMIC DNA]</scope>
    <source>
        <tissue evidence="13">Leaves</tissue>
    </source>
</reference>
<evidence type="ECO:0000256" key="1">
    <source>
        <dbReference type="ARBA" id="ARBA00004251"/>
    </source>
</evidence>
<keyword evidence="10" id="KW-0675">Receptor</keyword>
<keyword evidence="5" id="KW-0812">Transmembrane</keyword>
<evidence type="ECO:0000256" key="10">
    <source>
        <dbReference type="ARBA" id="ARBA00023170"/>
    </source>
</evidence>
<organism evidence="13 14">
    <name type="scientific">Stylosanthes scabra</name>
    <dbReference type="NCBI Taxonomy" id="79078"/>
    <lineage>
        <taxon>Eukaryota</taxon>
        <taxon>Viridiplantae</taxon>
        <taxon>Streptophyta</taxon>
        <taxon>Embryophyta</taxon>
        <taxon>Tracheophyta</taxon>
        <taxon>Spermatophyta</taxon>
        <taxon>Magnoliopsida</taxon>
        <taxon>eudicotyledons</taxon>
        <taxon>Gunneridae</taxon>
        <taxon>Pentapetalae</taxon>
        <taxon>rosids</taxon>
        <taxon>fabids</taxon>
        <taxon>Fabales</taxon>
        <taxon>Fabaceae</taxon>
        <taxon>Papilionoideae</taxon>
        <taxon>50 kb inversion clade</taxon>
        <taxon>dalbergioids sensu lato</taxon>
        <taxon>Dalbergieae</taxon>
        <taxon>Pterocarpus clade</taxon>
        <taxon>Stylosanthes</taxon>
    </lineage>
</organism>
<keyword evidence="7" id="KW-0677">Repeat</keyword>
<evidence type="ECO:0000256" key="5">
    <source>
        <dbReference type="ARBA" id="ARBA00022692"/>
    </source>
</evidence>
<dbReference type="PANTHER" id="PTHR48061">
    <property type="entry name" value="LEUCINE-RICH REPEAT RECEPTOR PROTEIN KINASE EMS1-LIKE-RELATED"/>
    <property type="match status" value="1"/>
</dbReference>
<dbReference type="SUPFAM" id="SSF52047">
    <property type="entry name" value="RNI-like"/>
    <property type="match status" value="1"/>
</dbReference>
<evidence type="ECO:0000256" key="2">
    <source>
        <dbReference type="ARBA" id="ARBA00009592"/>
    </source>
</evidence>
<evidence type="ECO:0000256" key="6">
    <source>
        <dbReference type="ARBA" id="ARBA00022729"/>
    </source>
</evidence>
<keyword evidence="6" id="KW-0732">Signal</keyword>
<dbReference type="InterPro" id="IPR003591">
    <property type="entry name" value="Leu-rich_rpt_typical-subtyp"/>
</dbReference>